<evidence type="ECO:0000313" key="1">
    <source>
        <dbReference type="EMBL" id="TWS20644.1"/>
    </source>
</evidence>
<name>A0A5C5RDL0_9ACTN</name>
<proteinExistence type="predicted"/>
<dbReference type="AlphaFoldDB" id="A0A5C5RDL0"/>
<sequence length="249" mass="26101">MTTDHRYRARDAVATFDRLGIALPDPVLDAVAALDQVDAARPEQPDPGAVAQLIADGAPAKTVTAALEASALHGAHLSAWQQARQITGRRVTTAILDHASELHAALAEQADTAIAILEADAHIDKPLAELVRTGETDAARTVAGADHAAELLDSLGTVRDLWLKPLGSTHDASGVNCGTWRDPRALDGRLHGATTPREVFRMGIRAGGQLWFPTVDEARAAAEKIATQLRAKAEAEAAATRGAGGLTSF</sequence>
<evidence type="ECO:0000313" key="2">
    <source>
        <dbReference type="Proteomes" id="UP000317291"/>
    </source>
</evidence>
<organism evidence="1 2">
    <name type="scientific">Tsukamurella asaccharolytica</name>
    <dbReference type="NCBI Taxonomy" id="2592067"/>
    <lineage>
        <taxon>Bacteria</taxon>
        <taxon>Bacillati</taxon>
        <taxon>Actinomycetota</taxon>
        <taxon>Actinomycetes</taxon>
        <taxon>Mycobacteriales</taxon>
        <taxon>Tsukamurellaceae</taxon>
        <taxon>Tsukamurella</taxon>
    </lineage>
</organism>
<protein>
    <submittedName>
        <fullName evidence="1">Uncharacterized protein</fullName>
    </submittedName>
</protein>
<dbReference type="Proteomes" id="UP000317291">
    <property type="component" value="Unassembled WGS sequence"/>
</dbReference>
<gene>
    <name evidence="1" type="ORF">FK529_04690</name>
</gene>
<dbReference type="OrthoDB" id="9961070at2"/>
<comment type="caution">
    <text evidence="1">The sequence shown here is derived from an EMBL/GenBank/DDBJ whole genome shotgun (WGS) entry which is preliminary data.</text>
</comment>
<dbReference type="RefSeq" id="WP_146559864.1">
    <property type="nucleotide sequence ID" value="NZ_VIGW01000002.1"/>
</dbReference>
<keyword evidence="2" id="KW-1185">Reference proteome</keyword>
<accession>A0A5C5RDL0</accession>
<dbReference type="EMBL" id="VIGW01000002">
    <property type="protein sequence ID" value="TWS20644.1"/>
    <property type="molecule type" value="Genomic_DNA"/>
</dbReference>
<reference evidence="1 2" key="1">
    <citation type="submission" date="2019-06" db="EMBL/GenBank/DDBJ databases">
        <title>Tsukamurella conjunctivitidis sp. nov., Tsukamurella assacharolytica sp. nov. and Tsukamurella sputae sp. nov. isolated from patients with conjunctivitis, bacteraemia (lymphoma) and respiratory infection (sputum) in Hong Kong.</title>
        <authorList>
            <person name="Teng J.L.L."/>
            <person name="Lee H.H."/>
            <person name="Fong J.Y.H."/>
            <person name="Fok K.M.N."/>
            <person name="Lau S.K.P."/>
            <person name="Woo P.C.Y."/>
        </authorList>
    </citation>
    <scope>NUCLEOTIDE SEQUENCE [LARGE SCALE GENOMIC DNA]</scope>
    <source>
        <strain evidence="1 2">HKU71</strain>
    </source>
</reference>